<dbReference type="PROSITE" id="PS51918">
    <property type="entry name" value="RADICAL_SAM"/>
    <property type="match status" value="1"/>
</dbReference>
<dbReference type="Pfam" id="PF06969">
    <property type="entry name" value="HemN_C"/>
    <property type="match status" value="1"/>
</dbReference>
<comment type="catalytic activity">
    <reaction evidence="14 15">
        <text>coproporphyrinogen III + 2 S-adenosyl-L-methionine = protoporphyrinogen IX + 2 5'-deoxyadenosine + 2 L-methionine + 2 CO2</text>
        <dbReference type="Rhea" id="RHEA:15425"/>
        <dbReference type="ChEBI" id="CHEBI:16526"/>
        <dbReference type="ChEBI" id="CHEBI:17319"/>
        <dbReference type="ChEBI" id="CHEBI:57307"/>
        <dbReference type="ChEBI" id="CHEBI:57309"/>
        <dbReference type="ChEBI" id="CHEBI:57844"/>
        <dbReference type="ChEBI" id="CHEBI:59789"/>
        <dbReference type="EC" id="1.3.98.3"/>
    </reaction>
</comment>
<dbReference type="SMART" id="SM00729">
    <property type="entry name" value="Elp3"/>
    <property type="match status" value="1"/>
</dbReference>
<evidence type="ECO:0000256" key="8">
    <source>
        <dbReference type="ARBA" id="ARBA00022723"/>
    </source>
</evidence>
<dbReference type="InterPro" id="IPR023404">
    <property type="entry name" value="rSAM_horseshoe"/>
</dbReference>
<dbReference type="GO" id="GO:0006782">
    <property type="term" value="P:protoporphyrinogen IX biosynthetic process"/>
    <property type="evidence" value="ECO:0007669"/>
    <property type="project" value="UniProtKB-UniPathway"/>
</dbReference>
<keyword evidence="11 15" id="KW-0411">Iron-sulfur</keyword>
<keyword evidence="7 15" id="KW-0949">S-adenosyl-L-methionine</keyword>
<dbReference type="PANTHER" id="PTHR13932:SF6">
    <property type="entry name" value="OXYGEN-INDEPENDENT COPROPORPHYRINOGEN III OXIDASE"/>
    <property type="match status" value="1"/>
</dbReference>
<evidence type="ECO:0000256" key="16">
    <source>
        <dbReference type="PIRSR" id="PIRSR000167-1"/>
    </source>
</evidence>
<evidence type="ECO:0000256" key="13">
    <source>
        <dbReference type="ARBA" id="ARBA00024295"/>
    </source>
</evidence>
<evidence type="ECO:0000256" key="10">
    <source>
        <dbReference type="ARBA" id="ARBA00023004"/>
    </source>
</evidence>
<organism evidence="19 20">
    <name type="scientific">Amantichitinum ursilacus</name>
    <dbReference type="NCBI Taxonomy" id="857265"/>
    <lineage>
        <taxon>Bacteria</taxon>
        <taxon>Pseudomonadati</taxon>
        <taxon>Pseudomonadota</taxon>
        <taxon>Betaproteobacteria</taxon>
        <taxon>Neisseriales</taxon>
        <taxon>Chitinibacteraceae</taxon>
        <taxon>Amantichitinum</taxon>
    </lineage>
</organism>
<dbReference type="STRING" id="857265.WG78_02255"/>
<feature type="binding site" evidence="16">
    <location>
        <position position="340"/>
    </location>
    <ligand>
        <name>S-adenosyl-L-methionine</name>
        <dbReference type="ChEBI" id="CHEBI:59789"/>
        <label>1</label>
    </ligand>
</feature>
<dbReference type="SUPFAM" id="SSF102114">
    <property type="entry name" value="Radical SAM enzymes"/>
    <property type="match status" value="1"/>
</dbReference>
<keyword evidence="10 15" id="KW-0408">Iron</keyword>
<evidence type="ECO:0000313" key="19">
    <source>
        <dbReference type="EMBL" id="KPC55442.1"/>
    </source>
</evidence>
<comment type="similarity">
    <text evidence="3 15">Belongs to the anaerobic coproporphyrinogen-III oxidase family.</text>
</comment>
<dbReference type="EC" id="1.3.98.3" evidence="15"/>
<evidence type="ECO:0000313" key="20">
    <source>
        <dbReference type="Proteomes" id="UP000037939"/>
    </source>
</evidence>
<feature type="binding site" evidence="16">
    <location>
        <position position="195"/>
    </location>
    <ligand>
        <name>S-adenosyl-L-methionine</name>
        <dbReference type="ChEBI" id="CHEBI:59789"/>
        <label>2</label>
    </ligand>
</feature>
<sequence length="473" mass="52659">MESQACTSRVEFDRALIEKYDGHGPRYTSYPTADRFGPISAAEGADLLARAALELASRAGRPASLYIHVPFCDTVCFYCGCNKVATKDRSRAAIYIEYLRKEIELQAAILPQKPRVSQIHFGGGTPTFLSDAQITEVMNILRTHFDLQDDGEFSIELDPRELTAARVQHLAHEGFNRMSVGVQDLDPIVQKAVNRVQSEDITRMVIDAGRQAGFSSVSIDLIYGLPHQTVASVTRTLQRVLTLRPDRIALYNYAHLPERFMPQRRIDGAALPPAAAKLDILDAAIHLLTNAGYVYIGMDHFALPEDDLARAQQNGTLQRNFQGYSTYADCDLFAFGVSAIGKPAQGFVQNEKSLEAYYAKLDAGVLPIVRGYTLTYDDQVRRDAIQQLMCQFSLDVNAFEQKWQIDFADYFAAELMALLPLAEDGLLNISALPLPKGSLQVSAKGRMLIRSIAMVFDRHLQLGRSQARYSRLV</sequence>
<evidence type="ECO:0000256" key="2">
    <source>
        <dbReference type="ARBA" id="ARBA00004785"/>
    </source>
</evidence>
<dbReference type="Pfam" id="PF04055">
    <property type="entry name" value="Radical_SAM"/>
    <property type="match status" value="1"/>
</dbReference>
<dbReference type="InterPro" id="IPR010723">
    <property type="entry name" value="HemN_C"/>
</dbReference>
<dbReference type="GO" id="GO:0004109">
    <property type="term" value="F:coproporphyrinogen oxidase activity"/>
    <property type="evidence" value="ECO:0007669"/>
    <property type="project" value="InterPro"/>
</dbReference>
<keyword evidence="12 15" id="KW-0627">Porphyrin biosynthesis</keyword>
<feature type="binding site" evidence="16">
    <location>
        <position position="254"/>
    </location>
    <ligand>
        <name>S-adenosyl-L-methionine</name>
        <dbReference type="ChEBI" id="CHEBI:59789"/>
        <label>2</label>
    </ligand>
</feature>
<accession>A0A0N1JTV6</accession>
<feature type="binding site" evidence="16">
    <location>
        <position position="123"/>
    </location>
    <ligand>
        <name>S-adenosyl-L-methionine</name>
        <dbReference type="ChEBI" id="CHEBI:59789"/>
        <label>1</label>
    </ligand>
</feature>
<evidence type="ECO:0000256" key="9">
    <source>
        <dbReference type="ARBA" id="ARBA00023002"/>
    </source>
</evidence>
<dbReference type="CDD" id="cd01335">
    <property type="entry name" value="Radical_SAM"/>
    <property type="match status" value="1"/>
</dbReference>
<dbReference type="PANTHER" id="PTHR13932">
    <property type="entry name" value="COPROPORPHYRINIGEN III OXIDASE"/>
    <property type="match status" value="1"/>
</dbReference>
<dbReference type="SFLD" id="SFLDS00029">
    <property type="entry name" value="Radical_SAM"/>
    <property type="match status" value="1"/>
</dbReference>
<dbReference type="Gene3D" id="3.80.30.20">
    <property type="entry name" value="tm_1862 like domain"/>
    <property type="match status" value="1"/>
</dbReference>
<comment type="function">
    <text evidence="13">Involved in the heme biosynthesis. Catalyzes the anaerobic oxidative decarboxylation of propionate groups of rings A and B of coproporphyrinogen III to yield the vinyl groups in protoporphyrinogen IX.</text>
</comment>
<dbReference type="InterPro" id="IPR006638">
    <property type="entry name" value="Elp3/MiaA/NifB-like_rSAM"/>
</dbReference>
<keyword evidence="6 15" id="KW-0963">Cytoplasm</keyword>
<keyword evidence="20" id="KW-1185">Reference proteome</keyword>
<evidence type="ECO:0000256" key="11">
    <source>
        <dbReference type="ARBA" id="ARBA00023014"/>
    </source>
</evidence>
<gene>
    <name evidence="19" type="primary">hemN_1</name>
    <name evidence="19" type="ORF">WG78_02255</name>
</gene>
<dbReference type="FunFam" id="1.10.10.920:FF:000001">
    <property type="entry name" value="Coproporphyrinogen-III oxidase"/>
    <property type="match status" value="1"/>
</dbReference>
<evidence type="ECO:0000256" key="12">
    <source>
        <dbReference type="ARBA" id="ARBA00023244"/>
    </source>
</evidence>
<dbReference type="GO" id="GO:0005737">
    <property type="term" value="C:cytoplasm"/>
    <property type="evidence" value="ECO:0007669"/>
    <property type="project" value="UniProtKB-SubCell"/>
</dbReference>
<dbReference type="RefSeq" id="WP_152969021.1">
    <property type="nucleotide sequence ID" value="NZ_LAQT01000001.1"/>
</dbReference>
<evidence type="ECO:0000256" key="4">
    <source>
        <dbReference type="ARBA" id="ARBA00011245"/>
    </source>
</evidence>
<evidence type="ECO:0000256" key="5">
    <source>
        <dbReference type="ARBA" id="ARBA00022485"/>
    </source>
</evidence>
<evidence type="ECO:0000256" key="6">
    <source>
        <dbReference type="ARBA" id="ARBA00022490"/>
    </source>
</evidence>
<dbReference type="PIRSF" id="PIRSF000167">
    <property type="entry name" value="HemN"/>
    <property type="match status" value="1"/>
</dbReference>
<evidence type="ECO:0000256" key="1">
    <source>
        <dbReference type="ARBA" id="ARBA00004496"/>
    </source>
</evidence>
<reference evidence="19 20" key="1">
    <citation type="submission" date="2015-07" db="EMBL/GenBank/DDBJ databases">
        <title>Draft genome sequence of the Amantichitinum ursilacus IGB-41, a new chitin-degrading bacterium.</title>
        <authorList>
            <person name="Kirstahler P."/>
            <person name="Guenther M."/>
            <person name="Grumaz C."/>
            <person name="Rupp S."/>
            <person name="Zibek S."/>
            <person name="Sohn K."/>
        </authorList>
    </citation>
    <scope>NUCLEOTIDE SEQUENCE [LARGE SCALE GENOMIC DNA]</scope>
    <source>
        <strain evidence="19 20">IGB-41</strain>
    </source>
</reference>
<dbReference type="Proteomes" id="UP000037939">
    <property type="component" value="Unassembled WGS sequence"/>
</dbReference>
<feature type="binding site" evidence="16">
    <location>
        <position position="156"/>
    </location>
    <ligand>
        <name>S-adenosyl-L-methionine</name>
        <dbReference type="ChEBI" id="CHEBI:59789"/>
        <label>1</label>
    </ligand>
</feature>
<feature type="binding site" evidence="17">
    <location>
        <position position="79"/>
    </location>
    <ligand>
        <name>[4Fe-4S] cluster</name>
        <dbReference type="ChEBI" id="CHEBI:49883"/>
        <note>4Fe-4S-S-AdoMet</note>
    </ligand>
</feature>
<proteinExistence type="inferred from homology"/>
<feature type="binding site" evidence="16">
    <location>
        <position position="183"/>
    </location>
    <ligand>
        <name>S-adenosyl-L-methionine</name>
        <dbReference type="ChEBI" id="CHEBI:59789"/>
        <label>2</label>
    </ligand>
</feature>
<dbReference type="NCBIfam" id="TIGR00538">
    <property type="entry name" value="hemN"/>
    <property type="match status" value="1"/>
</dbReference>
<comment type="caution">
    <text evidence="19">The sequence shown here is derived from an EMBL/GenBank/DDBJ whole genome shotgun (WGS) entry which is preliminary data.</text>
</comment>
<dbReference type="GO" id="GO:0046872">
    <property type="term" value="F:metal ion binding"/>
    <property type="evidence" value="ECO:0007669"/>
    <property type="project" value="UniProtKB-KW"/>
</dbReference>
<dbReference type="Gene3D" id="1.10.10.920">
    <property type="match status" value="1"/>
</dbReference>
<feature type="binding site" evidence="16">
    <location>
        <position position="220"/>
    </location>
    <ligand>
        <name>S-adenosyl-L-methionine</name>
        <dbReference type="ChEBI" id="CHEBI:59789"/>
        <label>2</label>
    </ligand>
</feature>
<comment type="pathway">
    <text evidence="2 15">Porphyrin-containing compound metabolism; protoporphyrin-IX biosynthesis; protoporphyrinogen-IX from coproporphyrinogen-III (AdoMet route): step 1/1.</text>
</comment>
<protein>
    <recommendedName>
        <fullName evidence="15">Coproporphyrinogen-III oxidase</fullName>
        <ecNumber evidence="15">1.3.98.3</ecNumber>
    </recommendedName>
</protein>
<feature type="binding site" evidence="16">
    <location>
        <begin position="78"/>
        <end position="80"/>
    </location>
    <ligand>
        <name>S-adenosyl-L-methionine</name>
        <dbReference type="ChEBI" id="CHEBI:59789"/>
        <label>2</label>
    </ligand>
</feature>
<keyword evidence="9 15" id="KW-0560">Oxidoreductase</keyword>
<comment type="subunit">
    <text evidence="4">Monomer.</text>
</comment>
<name>A0A0N1JTV6_9NEIS</name>
<feature type="domain" description="Radical SAM core" evidence="18">
    <location>
        <begin position="57"/>
        <end position="291"/>
    </location>
</feature>
<feature type="binding site" evidence="17">
    <location>
        <position position="72"/>
    </location>
    <ligand>
        <name>[4Fe-4S] cluster</name>
        <dbReference type="ChEBI" id="CHEBI:49883"/>
        <note>4Fe-4S-S-AdoMet</note>
    </ligand>
</feature>
<feature type="binding site" evidence="17">
    <location>
        <position position="76"/>
    </location>
    <ligand>
        <name>[4Fe-4S] cluster</name>
        <dbReference type="ChEBI" id="CHEBI:49883"/>
        <note>4Fe-4S-S-AdoMet</note>
    </ligand>
</feature>
<feature type="binding site" evidence="16">
    <location>
        <begin position="124"/>
        <end position="125"/>
    </location>
    <ligand>
        <name>S-adenosyl-L-methionine</name>
        <dbReference type="ChEBI" id="CHEBI:59789"/>
        <label>2</label>
    </ligand>
</feature>
<dbReference type="SFLD" id="SFLDG01065">
    <property type="entry name" value="anaerobic_coproporphyrinogen-I"/>
    <property type="match status" value="1"/>
</dbReference>
<dbReference type="InterPro" id="IPR004558">
    <property type="entry name" value="Coprogen_oxidase_HemN"/>
</dbReference>
<evidence type="ECO:0000259" key="18">
    <source>
        <dbReference type="PROSITE" id="PS51918"/>
    </source>
</evidence>
<dbReference type="InterPro" id="IPR007197">
    <property type="entry name" value="rSAM"/>
</dbReference>
<evidence type="ECO:0000256" key="14">
    <source>
        <dbReference type="ARBA" id="ARBA00048321"/>
    </source>
</evidence>
<dbReference type="PATRIC" id="fig|857265.3.peg.470"/>
<dbReference type="EMBL" id="LAQT01000001">
    <property type="protein sequence ID" value="KPC55442.1"/>
    <property type="molecule type" value="Genomic_DNA"/>
</dbReference>
<keyword evidence="8 15" id="KW-0479">Metal-binding</keyword>
<evidence type="ECO:0000256" key="3">
    <source>
        <dbReference type="ARBA" id="ARBA00005493"/>
    </source>
</evidence>
<evidence type="ECO:0000256" key="15">
    <source>
        <dbReference type="PIRNR" id="PIRNR000167"/>
    </source>
</evidence>
<keyword evidence="5 15" id="KW-0004">4Fe-4S</keyword>
<dbReference type="InterPro" id="IPR058240">
    <property type="entry name" value="rSAM_sf"/>
</dbReference>
<evidence type="ECO:0000256" key="7">
    <source>
        <dbReference type="ARBA" id="ARBA00022691"/>
    </source>
</evidence>
<dbReference type="GO" id="GO:0051989">
    <property type="term" value="F:coproporphyrinogen dehydrogenase activity"/>
    <property type="evidence" value="ECO:0007669"/>
    <property type="project" value="UniProtKB-EC"/>
</dbReference>
<dbReference type="OrthoDB" id="9808022at2"/>
<comment type="subcellular location">
    <subcellularLocation>
        <location evidence="1 15">Cytoplasm</location>
    </subcellularLocation>
</comment>
<comment type="cofactor">
    <cofactor evidence="15 17">
        <name>[4Fe-4S] cluster</name>
        <dbReference type="ChEBI" id="CHEBI:49883"/>
    </cofactor>
    <text evidence="15 17">Binds 1 [4Fe-4S] cluster. The cluster is coordinated with 3 cysteines and an exchangeable S-adenosyl-L-methionine.</text>
</comment>
<dbReference type="GO" id="GO:0051539">
    <property type="term" value="F:4 iron, 4 sulfur cluster binding"/>
    <property type="evidence" value="ECO:0007669"/>
    <property type="project" value="UniProtKB-KW"/>
</dbReference>
<evidence type="ECO:0000256" key="17">
    <source>
        <dbReference type="PIRSR" id="PIRSR000167-2"/>
    </source>
</evidence>
<feature type="binding site" evidence="16">
    <location>
        <position position="66"/>
    </location>
    <ligand>
        <name>S-adenosyl-L-methionine</name>
        <dbReference type="ChEBI" id="CHEBI:59789"/>
        <label>1</label>
    </ligand>
</feature>
<dbReference type="InterPro" id="IPR034505">
    <property type="entry name" value="Coproporphyrinogen-III_oxidase"/>
</dbReference>
<dbReference type="UniPathway" id="UPA00251">
    <property type="reaction ID" value="UER00323"/>
</dbReference>
<dbReference type="AlphaFoldDB" id="A0A0N1JTV6"/>